<dbReference type="EMBL" id="BAAABX010000055">
    <property type="protein sequence ID" value="GAA0423755.1"/>
    <property type="molecule type" value="Genomic_DNA"/>
</dbReference>
<gene>
    <name evidence="1" type="ORF">GCM10010357_51530</name>
</gene>
<dbReference type="RefSeq" id="WP_344028819.1">
    <property type="nucleotide sequence ID" value="NZ_BAAABX010000055.1"/>
</dbReference>
<organism evidence="1 2">
    <name type="scientific">Streptomyces luteireticuli</name>
    <dbReference type="NCBI Taxonomy" id="173858"/>
    <lineage>
        <taxon>Bacteria</taxon>
        <taxon>Bacillati</taxon>
        <taxon>Actinomycetota</taxon>
        <taxon>Actinomycetes</taxon>
        <taxon>Kitasatosporales</taxon>
        <taxon>Streptomycetaceae</taxon>
        <taxon>Streptomyces</taxon>
    </lineage>
</organism>
<protein>
    <submittedName>
        <fullName evidence="1">Uncharacterized protein</fullName>
    </submittedName>
</protein>
<reference evidence="1 2" key="1">
    <citation type="journal article" date="2019" name="Int. J. Syst. Evol. Microbiol.">
        <title>The Global Catalogue of Microorganisms (GCM) 10K type strain sequencing project: providing services to taxonomists for standard genome sequencing and annotation.</title>
        <authorList>
            <consortium name="The Broad Institute Genomics Platform"/>
            <consortium name="The Broad Institute Genome Sequencing Center for Infectious Disease"/>
            <person name="Wu L."/>
            <person name="Ma J."/>
        </authorList>
    </citation>
    <scope>NUCLEOTIDE SEQUENCE [LARGE SCALE GENOMIC DNA]</scope>
    <source>
        <strain evidence="1 2">JCM 4788</strain>
    </source>
</reference>
<name>A0ABN0YZA7_9ACTN</name>
<dbReference type="Proteomes" id="UP001500879">
    <property type="component" value="Unassembled WGS sequence"/>
</dbReference>
<evidence type="ECO:0000313" key="1">
    <source>
        <dbReference type="EMBL" id="GAA0423755.1"/>
    </source>
</evidence>
<dbReference type="InterPro" id="IPR036048">
    <property type="entry name" value="Interleukin_8-like_sf"/>
</dbReference>
<comment type="caution">
    <text evidence="1">The sequence shown here is derived from an EMBL/GenBank/DDBJ whole genome shotgun (WGS) entry which is preliminary data.</text>
</comment>
<dbReference type="SUPFAM" id="SSF54117">
    <property type="entry name" value="Interleukin 8-like chemokines"/>
    <property type="match status" value="1"/>
</dbReference>
<sequence>MTTTLYYHNTCDKKHGIFATWNGGKVFQFCVDPGSKWREWGTGRLMLILDDGEC</sequence>
<keyword evidence="2" id="KW-1185">Reference proteome</keyword>
<proteinExistence type="predicted"/>
<accession>A0ABN0YZA7</accession>
<evidence type="ECO:0000313" key="2">
    <source>
        <dbReference type="Proteomes" id="UP001500879"/>
    </source>
</evidence>